<feature type="domain" description="Acyl-CoA thioesterase-like N-terminal HotDog" evidence="5">
    <location>
        <begin position="129"/>
        <end position="205"/>
    </location>
</feature>
<dbReference type="GO" id="GO:0006637">
    <property type="term" value="P:acyl-CoA metabolic process"/>
    <property type="evidence" value="ECO:0000318"/>
    <property type="project" value="GO_Central"/>
</dbReference>
<dbReference type="FunCoup" id="Q95Q68">
    <property type="interactions" value="1506"/>
</dbReference>
<accession>Q95Q68</accession>
<dbReference type="InterPro" id="IPR049450">
    <property type="entry name" value="ACOT8-like_C"/>
</dbReference>
<evidence type="ECO:0000313" key="8">
    <source>
        <dbReference type="Proteomes" id="UP000001940"/>
    </source>
</evidence>
<dbReference type="FunFam" id="2.40.160.210:FF:000001">
    <property type="entry name" value="Acyl-CoA thioesterase II"/>
    <property type="match status" value="1"/>
</dbReference>
<comment type="subunit">
    <text evidence="2">Homotetramer.</text>
</comment>
<dbReference type="Bgee" id="WBGene00016511">
    <property type="expression patterns" value="Expressed in pharyngeal muscle cell (C elegans) and 3 other cell types or tissues"/>
</dbReference>
<dbReference type="NCBIfam" id="TIGR00189">
    <property type="entry name" value="tesB"/>
    <property type="match status" value="1"/>
</dbReference>
<sequence length="414" mass="46245">MLVGCRTARHFVKSTARRFIEQKRLESLTTGNGMSSPSSTHANTAPVVQSHFAHRPQHVSSAPSRSMEIDDQNGVQHYPMLLNVTHIDMTSRADDIRAGLIDTFLNLERVDKNLYLARHLLKGRNSLPVVYGGQVIGQALSAATATVEVGFVPNSLHSYFVQSGNVERPILYQVDRIRDGKSFCTRLVKALQDGEAIFTVQISFHRPEADSIVHQLPMPEVPAPDSLEDLSDTFERIKKNANIPPAALAMIGFKQKEIPPAFFRIFSFRPVDIDSYLCLKKDDHTAGHGHPTDAYRSYVWIKANENIGDDPRLHLAAAAYISDATMIETALRPHSKRGFIPSMALTLDHSIWMHTDNFRVDDWMLYENHSTIAGGGRSLIEGKLWTRDGRLVFSTTQEALIRTAKNRPNASPAK</sequence>
<dbReference type="InterPro" id="IPR049449">
    <property type="entry name" value="TesB_ACOT8-like_N"/>
</dbReference>
<gene>
    <name evidence="7 9" type="ORF">C37H5.13</name>
    <name evidence="7" type="ORF">CELE_C37H5.13</name>
</gene>
<dbReference type="InParanoid" id="Q95Q68"/>
<dbReference type="EMBL" id="BX284605">
    <property type="protein sequence ID" value="CCD66993.1"/>
    <property type="molecule type" value="Genomic_DNA"/>
</dbReference>
<keyword evidence="3" id="KW-0378">Hydrolase</keyword>
<protein>
    <submittedName>
        <fullName evidence="7">Acyl-coenzyme A thioesterase 8</fullName>
    </submittedName>
</protein>
<dbReference type="HOGENOM" id="CLU_032690_1_0_1"/>
<keyword evidence="4" id="KW-0443">Lipid metabolism</keyword>
<dbReference type="ExpressionAtlas" id="Q95Q68">
    <property type="expression patterns" value="baseline and differential"/>
</dbReference>
<dbReference type="InterPro" id="IPR029069">
    <property type="entry name" value="HotDog_dom_sf"/>
</dbReference>
<dbReference type="SUPFAM" id="SSF54637">
    <property type="entry name" value="Thioesterase/thiol ester dehydrase-isomerase"/>
    <property type="match status" value="2"/>
</dbReference>
<organism evidence="7 8">
    <name type="scientific">Caenorhabditis elegans</name>
    <dbReference type="NCBI Taxonomy" id="6239"/>
    <lineage>
        <taxon>Eukaryota</taxon>
        <taxon>Metazoa</taxon>
        <taxon>Ecdysozoa</taxon>
        <taxon>Nematoda</taxon>
        <taxon>Chromadorea</taxon>
        <taxon>Rhabditida</taxon>
        <taxon>Rhabditina</taxon>
        <taxon>Rhabditomorpha</taxon>
        <taxon>Rhabditoidea</taxon>
        <taxon>Rhabditidae</taxon>
        <taxon>Peloderinae</taxon>
        <taxon>Caenorhabditis</taxon>
    </lineage>
</organism>
<dbReference type="GO" id="GO:0047617">
    <property type="term" value="F:fatty acyl-CoA hydrolase activity"/>
    <property type="evidence" value="ECO:0000318"/>
    <property type="project" value="GO_Central"/>
</dbReference>
<evidence type="ECO:0000259" key="5">
    <source>
        <dbReference type="Pfam" id="PF13622"/>
    </source>
</evidence>
<dbReference type="RefSeq" id="NP_504301.1">
    <property type="nucleotide sequence ID" value="NM_071900.6"/>
</dbReference>
<evidence type="ECO:0000259" key="6">
    <source>
        <dbReference type="Pfam" id="PF20789"/>
    </source>
</evidence>
<dbReference type="eggNOG" id="KOG3016">
    <property type="taxonomic scope" value="Eukaryota"/>
</dbReference>
<dbReference type="InterPro" id="IPR003703">
    <property type="entry name" value="Acyl_CoA_thio"/>
</dbReference>
<dbReference type="GO" id="GO:0005782">
    <property type="term" value="C:peroxisomal matrix"/>
    <property type="evidence" value="ECO:0000318"/>
    <property type="project" value="GO_Central"/>
</dbReference>
<proteinExistence type="evidence at protein level"/>
<dbReference type="PeptideAtlas" id="Q95Q68"/>
<dbReference type="UCSC" id="C37H5.13a">
    <property type="organism name" value="c. elegans"/>
</dbReference>
<dbReference type="CDD" id="cd03444">
    <property type="entry name" value="Thioesterase_II_repeat1"/>
    <property type="match status" value="1"/>
</dbReference>
<reference evidence="7 8" key="1">
    <citation type="journal article" date="1998" name="Science">
        <title>Genome sequence of the nematode C. elegans: a platform for investigating biology.</title>
        <authorList>
            <consortium name="The C. elegans sequencing consortium"/>
            <person name="Sulson J.E."/>
            <person name="Waterston R."/>
        </authorList>
    </citation>
    <scope>NUCLEOTIDE SEQUENCE [LARGE SCALE GENOMIC DNA]</scope>
    <source>
        <strain evidence="7 8">Bristol N2</strain>
    </source>
</reference>
<keyword evidence="8" id="KW-1185">Reference proteome</keyword>
<dbReference type="STRING" id="6239.C37H5.13a.1"/>
<dbReference type="AGR" id="WB:WBGene00016511"/>
<feature type="domain" description="Acyl-CoA thioesterase-like C-terminal" evidence="6">
    <location>
        <begin position="289"/>
        <end position="401"/>
    </location>
</feature>
<name>Q95Q68_CAEEL</name>
<evidence type="ECO:0000256" key="2">
    <source>
        <dbReference type="ARBA" id="ARBA00011881"/>
    </source>
</evidence>
<dbReference type="Proteomes" id="UP000001940">
    <property type="component" value="Chromosome V"/>
</dbReference>
<dbReference type="PaxDb" id="6239-C37H5.13a"/>
<dbReference type="CDD" id="cd03445">
    <property type="entry name" value="Thioesterase_II_repeat2"/>
    <property type="match status" value="1"/>
</dbReference>
<dbReference type="PANTHER" id="PTHR11066">
    <property type="entry name" value="ACYL-COA THIOESTERASE"/>
    <property type="match status" value="1"/>
</dbReference>
<evidence type="ECO:0000313" key="7">
    <source>
        <dbReference type="EMBL" id="CCD66993.1"/>
    </source>
</evidence>
<dbReference type="CTD" id="178878"/>
<evidence type="ECO:0000313" key="9">
    <source>
        <dbReference type="WormBase" id="C37H5.13a"/>
    </source>
</evidence>
<dbReference type="GO" id="GO:0009062">
    <property type="term" value="P:fatty acid catabolic process"/>
    <property type="evidence" value="ECO:0000318"/>
    <property type="project" value="GO_Central"/>
</dbReference>
<keyword evidence="10" id="KW-1267">Proteomics identification</keyword>
<evidence type="ECO:0000256" key="3">
    <source>
        <dbReference type="ARBA" id="ARBA00022801"/>
    </source>
</evidence>
<dbReference type="OrthoDB" id="68328at2759"/>
<dbReference type="GeneID" id="178878"/>
<dbReference type="Pfam" id="PF13622">
    <property type="entry name" value="4HBT_3"/>
    <property type="match status" value="1"/>
</dbReference>
<evidence type="ECO:0000256" key="1">
    <source>
        <dbReference type="ARBA" id="ARBA00006538"/>
    </source>
</evidence>
<dbReference type="SMR" id="Q95Q68"/>
<dbReference type="Gene3D" id="2.40.160.210">
    <property type="entry name" value="Acyl-CoA thioesterase, double hotdog domain"/>
    <property type="match status" value="1"/>
</dbReference>
<evidence type="ECO:0000256" key="4">
    <source>
        <dbReference type="ARBA" id="ARBA00023098"/>
    </source>
</evidence>
<dbReference type="PhylomeDB" id="Q95Q68"/>
<dbReference type="PANTHER" id="PTHR11066:SF48">
    <property type="entry name" value="ACYL-COA THIOESTERASE II"/>
    <property type="match status" value="1"/>
</dbReference>
<dbReference type="Pfam" id="PF20789">
    <property type="entry name" value="4HBT_3C"/>
    <property type="match status" value="1"/>
</dbReference>
<comment type="similarity">
    <text evidence="1">Belongs to the C/M/P thioester hydrolase family.</text>
</comment>
<dbReference type="WormBase" id="C37H5.13a">
    <property type="protein sequence ID" value="CE27834"/>
    <property type="gene ID" value="WBGene00016511"/>
</dbReference>
<dbReference type="InterPro" id="IPR042171">
    <property type="entry name" value="Acyl-CoA_hotdog"/>
</dbReference>
<dbReference type="AlphaFoldDB" id="Q95Q68"/>
<dbReference type="OMA" id="QVWFRTN"/>
<evidence type="ECO:0007829" key="10">
    <source>
        <dbReference type="PeptideAtlas" id="Q95Q68"/>
    </source>
</evidence>